<dbReference type="GO" id="GO:0005524">
    <property type="term" value="F:ATP binding"/>
    <property type="evidence" value="ECO:0007669"/>
    <property type="project" value="UniProtKB-KW"/>
</dbReference>
<keyword evidence="2" id="KW-0813">Transport</keyword>
<dbReference type="CDD" id="cd03214">
    <property type="entry name" value="ABC_Iron-Siderophores_B12_Hemin"/>
    <property type="match status" value="1"/>
</dbReference>
<evidence type="ECO:0000256" key="1">
    <source>
        <dbReference type="ARBA" id="ARBA00006526"/>
    </source>
</evidence>
<sequence>MTLVKFDRVSLGYQDVSILHEVNFSIRSGEVCCLLGGNGSGKSTLLRSVAGVLKPLAGEIILAGKKLREWSARQRAGMVAWVPQSHTSPFAFSVLDMVMMGSVAGLGRLASPGAKQRQQARDTLAALGIAGLEQRLYSTLSGGQRQLVMIARALVQQPVLMLLDEPASSLDFGHQIALLEKIRQLKVSGMTLLIATHHPVHARIIADRVAFVSPTAGVQVGSPDVMLTSSSLAHLYQVKAEEICRHLNLHDRPREKISC</sequence>
<keyword evidence="3" id="KW-0547">Nucleotide-binding</keyword>
<dbReference type="InterPro" id="IPR003593">
    <property type="entry name" value="AAA+_ATPase"/>
</dbReference>
<evidence type="ECO:0000256" key="2">
    <source>
        <dbReference type="ARBA" id="ARBA00022448"/>
    </source>
</evidence>
<dbReference type="PANTHER" id="PTHR42734">
    <property type="entry name" value="METAL TRANSPORT SYSTEM ATP-BINDING PROTEIN TM_0124-RELATED"/>
    <property type="match status" value="1"/>
</dbReference>
<evidence type="ECO:0000259" key="5">
    <source>
        <dbReference type="PROSITE" id="PS50893"/>
    </source>
</evidence>
<dbReference type="InterPro" id="IPR003439">
    <property type="entry name" value="ABC_transporter-like_ATP-bd"/>
</dbReference>
<organism evidence="6 7">
    <name type="scientific">Erwinia mallotivora</name>
    <dbReference type="NCBI Taxonomy" id="69222"/>
    <lineage>
        <taxon>Bacteria</taxon>
        <taxon>Pseudomonadati</taxon>
        <taxon>Pseudomonadota</taxon>
        <taxon>Gammaproteobacteria</taxon>
        <taxon>Enterobacterales</taxon>
        <taxon>Erwiniaceae</taxon>
        <taxon>Erwinia</taxon>
    </lineage>
</organism>
<comment type="caution">
    <text evidence="6">The sequence shown here is derived from an EMBL/GenBank/DDBJ whole genome shotgun (WGS) entry which is preliminary data.</text>
</comment>
<comment type="similarity">
    <text evidence="1">Belongs to the ABC transporter superfamily. Drug exporter-2 (TC 3.A.1.117) family.</text>
</comment>
<dbReference type="PROSITE" id="PS00211">
    <property type="entry name" value="ABC_TRANSPORTER_1"/>
    <property type="match status" value="1"/>
</dbReference>
<dbReference type="PATRIC" id="fig|69222.5.peg.291"/>
<proteinExistence type="inferred from homology"/>
<dbReference type="RefSeq" id="WP_034933472.1">
    <property type="nucleotide sequence ID" value="NZ_JFHN01000018.1"/>
</dbReference>
<dbReference type="SUPFAM" id="SSF52540">
    <property type="entry name" value="P-loop containing nucleoside triphosphate hydrolases"/>
    <property type="match status" value="1"/>
</dbReference>
<keyword evidence="4 6" id="KW-0067">ATP-binding</keyword>
<feature type="domain" description="ABC transporter" evidence="5">
    <location>
        <begin position="4"/>
        <end position="239"/>
    </location>
</feature>
<dbReference type="Pfam" id="PF00005">
    <property type="entry name" value="ABC_tran"/>
    <property type="match status" value="1"/>
</dbReference>
<evidence type="ECO:0000256" key="4">
    <source>
        <dbReference type="ARBA" id="ARBA00022840"/>
    </source>
</evidence>
<dbReference type="InterPro" id="IPR050153">
    <property type="entry name" value="Metal_Ion_Import_ABC"/>
</dbReference>
<dbReference type="PROSITE" id="PS50893">
    <property type="entry name" value="ABC_TRANSPORTER_2"/>
    <property type="match status" value="1"/>
</dbReference>
<dbReference type="InterPro" id="IPR017871">
    <property type="entry name" value="ABC_transporter-like_CS"/>
</dbReference>
<dbReference type="AlphaFoldDB" id="A0A014NT10"/>
<protein>
    <submittedName>
        <fullName evidence="6">Iron ABC transporter ATP-binding protein</fullName>
    </submittedName>
</protein>
<evidence type="ECO:0000313" key="6">
    <source>
        <dbReference type="EMBL" id="EXU77000.1"/>
    </source>
</evidence>
<accession>A0A014NT10</accession>
<dbReference type="PANTHER" id="PTHR42734:SF6">
    <property type="entry name" value="MOLYBDATE IMPORT ATP-BINDING PROTEIN MOLC"/>
    <property type="match status" value="1"/>
</dbReference>
<dbReference type="Gene3D" id="3.40.50.300">
    <property type="entry name" value="P-loop containing nucleotide triphosphate hydrolases"/>
    <property type="match status" value="1"/>
</dbReference>
<keyword evidence="7" id="KW-1185">Reference proteome</keyword>
<dbReference type="Proteomes" id="UP000019918">
    <property type="component" value="Unassembled WGS sequence"/>
</dbReference>
<dbReference type="FunFam" id="3.40.50.300:FF:000134">
    <property type="entry name" value="Iron-enterobactin ABC transporter ATP-binding protein"/>
    <property type="match status" value="1"/>
</dbReference>
<reference evidence="6 7" key="1">
    <citation type="submission" date="2014-02" db="EMBL/GenBank/DDBJ databases">
        <title>Draft genome of Erwinia mallotivora strain BT-MARDI, a papaya dieback pathogen.</title>
        <authorList>
            <person name="Redzuan R."/>
            <person name="Abu Bakar N."/>
            <person name="Badrun R."/>
            <person name="Mohd Raih M.F."/>
            <person name="Rozano L."/>
            <person name="Mat Amin N."/>
        </authorList>
    </citation>
    <scope>NUCLEOTIDE SEQUENCE [LARGE SCALE GENOMIC DNA]</scope>
    <source>
        <strain evidence="6 7">BT-MARDI</strain>
    </source>
</reference>
<dbReference type="STRING" id="69222.BG55_01350"/>
<dbReference type="EMBL" id="JFHN01000018">
    <property type="protein sequence ID" value="EXU77000.1"/>
    <property type="molecule type" value="Genomic_DNA"/>
</dbReference>
<evidence type="ECO:0000256" key="3">
    <source>
        <dbReference type="ARBA" id="ARBA00022741"/>
    </source>
</evidence>
<dbReference type="InterPro" id="IPR027417">
    <property type="entry name" value="P-loop_NTPase"/>
</dbReference>
<evidence type="ECO:0000313" key="7">
    <source>
        <dbReference type="Proteomes" id="UP000019918"/>
    </source>
</evidence>
<dbReference type="SMART" id="SM00382">
    <property type="entry name" value="AAA"/>
    <property type="match status" value="1"/>
</dbReference>
<gene>
    <name evidence="6" type="ORF">BG55_01350</name>
</gene>
<name>A0A014NT10_9GAMM</name>
<dbReference type="OrthoDB" id="9802264at2"/>
<dbReference type="GO" id="GO:0016887">
    <property type="term" value="F:ATP hydrolysis activity"/>
    <property type="evidence" value="ECO:0007669"/>
    <property type="project" value="InterPro"/>
</dbReference>